<dbReference type="InterPro" id="IPR001279">
    <property type="entry name" value="Metallo-B-lactamas"/>
</dbReference>
<gene>
    <name evidence="2" type="ORF">LKD34_10305</name>
</gene>
<name>A0ABS8FH70_9FIRM</name>
<dbReference type="InterPro" id="IPR036866">
    <property type="entry name" value="RibonucZ/Hydroxyglut_hydro"/>
</dbReference>
<protein>
    <recommendedName>
        <fullName evidence="1">Metallo-beta-lactamase domain-containing protein</fullName>
    </recommendedName>
</protein>
<dbReference type="Pfam" id="PF12706">
    <property type="entry name" value="Lactamase_B_2"/>
    <property type="match status" value="1"/>
</dbReference>
<dbReference type="EMBL" id="JAJEQO010000016">
    <property type="protein sequence ID" value="MCC2213875.1"/>
    <property type="molecule type" value="Genomic_DNA"/>
</dbReference>
<organism evidence="2 3">
    <name type="scientific">Faecalibacterium hominis</name>
    <name type="common">ex Afrizal et al. 2022</name>
    <dbReference type="NCBI Taxonomy" id="2881265"/>
    <lineage>
        <taxon>Bacteria</taxon>
        <taxon>Bacillati</taxon>
        <taxon>Bacillota</taxon>
        <taxon>Clostridia</taxon>
        <taxon>Eubacteriales</taxon>
        <taxon>Oscillospiraceae</taxon>
        <taxon>Faecalibacterium</taxon>
    </lineage>
</organism>
<comment type="caution">
    <text evidence="2">The sequence shown here is derived from an EMBL/GenBank/DDBJ whole genome shotgun (WGS) entry which is preliminary data.</text>
</comment>
<evidence type="ECO:0000313" key="3">
    <source>
        <dbReference type="Proteomes" id="UP001199236"/>
    </source>
</evidence>
<dbReference type="RefSeq" id="WP_207684568.1">
    <property type="nucleotide sequence ID" value="NZ_JAJEQO010000016.1"/>
</dbReference>
<feature type="domain" description="Metallo-beta-lactamase" evidence="1">
    <location>
        <begin position="21"/>
        <end position="184"/>
    </location>
</feature>
<sequence length="216" mass="24429">MIDYNIIATGSKGNAVVIDQKILIDCGVSFKALSKVYRALKLVLLTHIHSDHFQPTTLRLLAENRPTLRFACCAWLCKPLVDAGVPVSQIDVLEPGHMYGYGICNVRPDMVKHNVPNCAWKVWLPSGKLFYCTDMNNLNGITAPNYDLYMVEANYDDAEIQAKIAEKKLNGEYIYELGVLHNHMSLSKINDWLYANMGQNSAYIYMHCHQDKEDAT</sequence>
<dbReference type="Proteomes" id="UP001199236">
    <property type="component" value="Unassembled WGS sequence"/>
</dbReference>
<evidence type="ECO:0000313" key="2">
    <source>
        <dbReference type="EMBL" id="MCC2213875.1"/>
    </source>
</evidence>
<dbReference type="SUPFAM" id="SSF56281">
    <property type="entry name" value="Metallo-hydrolase/oxidoreductase"/>
    <property type="match status" value="1"/>
</dbReference>
<accession>A0ABS8FH70</accession>
<proteinExistence type="predicted"/>
<reference evidence="2 3" key="1">
    <citation type="submission" date="2021-10" db="EMBL/GenBank/DDBJ databases">
        <title>Anaerobic single-cell dispensing facilitates the cultivation of human gut bacteria.</title>
        <authorList>
            <person name="Afrizal A."/>
        </authorList>
    </citation>
    <scope>NUCLEOTIDE SEQUENCE [LARGE SCALE GENOMIC DNA]</scope>
    <source>
        <strain evidence="2 3">CLA-AA-H223</strain>
    </source>
</reference>
<dbReference type="Gene3D" id="3.60.15.10">
    <property type="entry name" value="Ribonuclease Z/Hydroxyacylglutathione hydrolase-like"/>
    <property type="match status" value="1"/>
</dbReference>
<evidence type="ECO:0000259" key="1">
    <source>
        <dbReference type="Pfam" id="PF12706"/>
    </source>
</evidence>
<keyword evidence="3" id="KW-1185">Reference proteome</keyword>